<evidence type="ECO:0000256" key="1">
    <source>
        <dbReference type="SAM" id="MobiDB-lite"/>
    </source>
</evidence>
<reference evidence="4 5" key="1">
    <citation type="journal article" date="2024" name="Nat. Commun.">
        <title>Phylogenomics reveals the evolutionary origins of lichenization in chlorophyte algae.</title>
        <authorList>
            <person name="Puginier C."/>
            <person name="Libourel C."/>
            <person name="Otte J."/>
            <person name="Skaloud P."/>
            <person name="Haon M."/>
            <person name="Grisel S."/>
            <person name="Petersen M."/>
            <person name="Berrin J.G."/>
            <person name="Delaux P.M."/>
            <person name="Dal Grande F."/>
            <person name="Keller J."/>
        </authorList>
    </citation>
    <scope>NUCLEOTIDE SEQUENCE [LARGE SCALE GENOMIC DNA]</scope>
    <source>
        <strain evidence="4 5">SAG 2145</strain>
    </source>
</reference>
<dbReference type="Pfam" id="PF12937">
    <property type="entry name" value="F-box-like"/>
    <property type="match status" value="1"/>
</dbReference>
<dbReference type="AlphaFoldDB" id="A0AAW1Q969"/>
<dbReference type="Proteomes" id="UP001438707">
    <property type="component" value="Unassembled WGS sequence"/>
</dbReference>
<dbReference type="GO" id="GO:0005794">
    <property type="term" value="C:Golgi apparatus"/>
    <property type="evidence" value="ECO:0007669"/>
    <property type="project" value="TreeGrafter"/>
</dbReference>
<dbReference type="InterPro" id="IPR036047">
    <property type="entry name" value="F-box-like_dom_sf"/>
</dbReference>
<dbReference type="Gene3D" id="3.40.50.150">
    <property type="entry name" value="Vaccinia Virus protein VP39"/>
    <property type="match status" value="1"/>
</dbReference>
<name>A0AAW1Q969_9CHLO</name>
<dbReference type="PANTHER" id="PTHR34009:SF2">
    <property type="entry name" value="PROTEIN STAR"/>
    <property type="match status" value="1"/>
</dbReference>
<dbReference type="InterPro" id="IPR001810">
    <property type="entry name" value="F-box_dom"/>
</dbReference>
<evidence type="ECO:0000259" key="3">
    <source>
        <dbReference type="Pfam" id="PF12937"/>
    </source>
</evidence>
<dbReference type="InterPro" id="IPR053202">
    <property type="entry name" value="EGF_Rcpt_Signaling_Reg"/>
</dbReference>
<dbReference type="GO" id="GO:0006888">
    <property type="term" value="P:endoplasmic reticulum to Golgi vesicle-mediated transport"/>
    <property type="evidence" value="ECO:0007669"/>
    <property type="project" value="TreeGrafter"/>
</dbReference>
<evidence type="ECO:0008006" key="6">
    <source>
        <dbReference type="Google" id="ProtNLM"/>
    </source>
</evidence>
<dbReference type="EMBL" id="JALJOS010000073">
    <property type="protein sequence ID" value="KAK9817358.1"/>
    <property type="molecule type" value="Genomic_DNA"/>
</dbReference>
<gene>
    <name evidence="4" type="ORF">WJX74_001769</name>
</gene>
<protein>
    <recommendedName>
        <fullName evidence="6">Methyltransferase FkbM domain-containing protein</fullName>
    </recommendedName>
</protein>
<feature type="compositionally biased region" description="Acidic residues" evidence="1">
    <location>
        <begin position="508"/>
        <end position="523"/>
    </location>
</feature>
<dbReference type="GO" id="GO:0031902">
    <property type="term" value="C:late endosome membrane"/>
    <property type="evidence" value="ECO:0007669"/>
    <property type="project" value="TreeGrafter"/>
</dbReference>
<sequence length="822" mass="92003">MPATRPLVSGLGQDELSCVFEHVGSAHHKDLVNCARVCRTWRRTASSAEVWKRVYTRTHQSSHNDQRLLAGDTSQVRWKDICLFLNNKRWARPASLLISSDNGDVHIISPAITSPLGGSMKSTLEEGGHDATDMSPTSTATWSPQGDLVAYVRIKQRRRGIMTSIILATSDGMRIMQHSFENEFCIYLLWDSSGTRLAFPTCAFPNMSPCRLKVLDLAETIWKNQLCIKTVCEARDIQFCWAPTKPWLLVRAAVEHLLYDLEGPEVQHRLLHKELALGTAPQLALTPEGVNIAIMAAKSKPGSQSTFPSDMSLFTLDLDNPGAAPNFFQSFTQAEEEEAAGRCMLLDGRGIPMRHSWRILPIAETAGQYAEGFQWAPDNLHVAVCLRYRDPLAARAGGGGASHGWYVIELLESISDHRHANKLVRCARCKLSNALLTSFQDWSQHSLSHSLWSPDSSQLCFPCSVPAGKRLGDDEERFLGVFGLLGLPAEEDDLLYMQRLQPKASLEDQPDSEQDEDDGDAESDGQQRQHHKSLLSDHVPKSEQLPAVDQKFSIESKASRKSHNLKKQQTGASMPLWLPSWWAADLDHFQEFPVPPSNTSEQYFGQDEEDQHVMEHYFAGKQHGTYLEMGGYNGLTFTNTLHLHRAYGWRGILIEPSPEMFWQMVGNRPEDICIHSAACNDFRRVHFVDSGVTSGIFEVMSEGFREQWHKGVEKDSLPMIPCMPLASMLAKLSTHHIDFWSLDVEGAELAVLQTFDFDAVTINVVCIEADNHDPAKDKAVVDLMVENGYIYDGKVVRNDWFHHASFQPTSLHAAPLHAASLT</sequence>
<dbReference type="Gene3D" id="1.20.1280.50">
    <property type="match status" value="1"/>
</dbReference>
<dbReference type="SUPFAM" id="SSF81383">
    <property type="entry name" value="F-box domain"/>
    <property type="match status" value="1"/>
</dbReference>
<dbReference type="PANTHER" id="PTHR34009">
    <property type="entry name" value="PROTEIN STAR"/>
    <property type="match status" value="1"/>
</dbReference>
<feature type="domain" description="Methyltransferase FkbM" evidence="2">
    <location>
        <begin position="629"/>
        <end position="791"/>
    </location>
</feature>
<feature type="region of interest" description="Disordered" evidence="1">
    <location>
        <begin position="503"/>
        <end position="547"/>
    </location>
</feature>
<evidence type="ECO:0000259" key="2">
    <source>
        <dbReference type="Pfam" id="PF05050"/>
    </source>
</evidence>
<keyword evidence="5" id="KW-1185">Reference proteome</keyword>
<proteinExistence type="predicted"/>
<accession>A0AAW1Q969</accession>
<comment type="caution">
    <text evidence="4">The sequence shown here is derived from an EMBL/GenBank/DDBJ whole genome shotgun (WGS) entry which is preliminary data.</text>
</comment>
<dbReference type="SUPFAM" id="SSF82171">
    <property type="entry name" value="DPP6 N-terminal domain-like"/>
    <property type="match status" value="1"/>
</dbReference>
<dbReference type="GO" id="GO:0016197">
    <property type="term" value="P:endosomal transport"/>
    <property type="evidence" value="ECO:0007669"/>
    <property type="project" value="TreeGrafter"/>
</dbReference>
<evidence type="ECO:0000313" key="5">
    <source>
        <dbReference type="Proteomes" id="UP001438707"/>
    </source>
</evidence>
<dbReference type="InterPro" id="IPR029063">
    <property type="entry name" value="SAM-dependent_MTases_sf"/>
</dbReference>
<dbReference type="Pfam" id="PF05050">
    <property type="entry name" value="Methyltransf_21"/>
    <property type="match status" value="1"/>
</dbReference>
<organism evidence="4 5">
    <name type="scientific">Apatococcus lobatus</name>
    <dbReference type="NCBI Taxonomy" id="904363"/>
    <lineage>
        <taxon>Eukaryota</taxon>
        <taxon>Viridiplantae</taxon>
        <taxon>Chlorophyta</taxon>
        <taxon>core chlorophytes</taxon>
        <taxon>Trebouxiophyceae</taxon>
        <taxon>Chlorellales</taxon>
        <taxon>Chlorellaceae</taxon>
        <taxon>Apatococcus</taxon>
    </lineage>
</organism>
<dbReference type="GO" id="GO:0005789">
    <property type="term" value="C:endoplasmic reticulum membrane"/>
    <property type="evidence" value="ECO:0007669"/>
    <property type="project" value="TreeGrafter"/>
</dbReference>
<dbReference type="GO" id="GO:0005886">
    <property type="term" value="C:plasma membrane"/>
    <property type="evidence" value="ECO:0007669"/>
    <property type="project" value="TreeGrafter"/>
</dbReference>
<evidence type="ECO:0000313" key="4">
    <source>
        <dbReference type="EMBL" id="KAK9817358.1"/>
    </source>
</evidence>
<feature type="domain" description="F-box" evidence="3">
    <location>
        <begin position="27"/>
        <end position="56"/>
    </location>
</feature>
<dbReference type="InterPro" id="IPR006342">
    <property type="entry name" value="FkbM_mtfrase"/>
</dbReference>
<dbReference type="SUPFAM" id="SSF53335">
    <property type="entry name" value="S-adenosyl-L-methionine-dependent methyltransferases"/>
    <property type="match status" value="1"/>
</dbReference>